<keyword evidence="1" id="KW-0812">Transmembrane</keyword>
<dbReference type="EMBL" id="JBHULC010000038">
    <property type="protein sequence ID" value="MFD2523498.1"/>
    <property type="molecule type" value="Genomic_DNA"/>
</dbReference>
<proteinExistence type="predicted"/>
<sequence>MNPNDALIGYTDLIQRTDTFIRKNAFWILGLGLIAGIGRFIQEGGSGAISSSTQIILDIGVNTARLLTVFIIIGKGSLQNGLSAIAKIFRLTKAKWVSIWDNIKRNFSGNYLALLVNFIIYTLIAVIINIGLFILLDHTAFLEWLKSNQLLSPFASKWPVLLLLKNISIIPFTLVFEVLIVSWIVEKNKMTEQ</sequence>
<feature type="transmembrane region" description="Helical" evidence="1">
    <location>
        <begin position="111"/>
        <end position="136"/>
    </location>
</feature>
<comment type="caution">
    <text evidence="2">The sequence shown here is derived from an EMBL/GenBank/DDBJ whole genome shotgun (WGS) entry which is preliminary data.</text>
</comment>
<accession>A0ABW5JCY1</accession>
<evidence type="ECO:0000313" key="2">
    <source>
        <dbReference type="EMBL" id="MFD2523498.1"/>
    </source>
</evidence>
<evidence type="ECO:0008006" key="4">
    <source>
        <dbReference type="Google" id="ProtNLM"/>
    </source>
</evidence>
<feature type="transmembrane region" description="Helical" evidence="1">
    <location>
        <begin position="25"/>
        <end position="42"/>
    </location>
</feature>
<evidence type="ECO:0000313" key="3">
    <source>
        <dbReference type="Proteomes" id="UP001597510"/>
    </source>
</evidence>
<protein>
    <recommendedName>
        <fullName evidence="4">DUF2975 domain-containing protein</fullName>
    </recommendedName>
</protein>
<keyword evidence="3" id="KW-1185">Reference proteome</keyword>
<dbReference type="Proteomes" id="UP001597510">
    <property type="component" value="Unassembled WGS sequence"/>
</dbReference>
<keyword evidence="1" id="KW-1133">Transmembrane helix</keyword>
<gene>
    <name evidence="2" type="ORF">ACFSR2_21550</name>
</gene>
<name>A0ABW5JCY1_9BACT</name>
<feature type="transmembrane region" description="Helical" evidence="1">
    <location>
        <begin position="54"/>
        <end position="73"/>
    </location>
</feature>
<organism evidence="2 3">
    <name type="scientific">Emticicia soli</name>
    <dbReference type="NCBI Taxonomy" id="2027878"/>
    <lineage>
        <taxon>Bacteria</taxon>
        <taxon>Pseudomonadati</taxon>
        <taxon>Bacteroidota</taxon>
        <taxon>Cytophagia</taxon>
        <taxon>Cytophagales</taxon>
        <taxon>Leadbetterellaceae</taxon>
        <taxon>Emticicia</taxon>
    </lineage>
</organism>
<evidence type="ECO:0000256" key="1">
    <source>
        <dbReference type="SAM" id="Phobius"/>
    </source>
</evidence>
<keyword evidence="1" id="KW-0472">Membrane</keyword>
<feature type="transmembrane region" description="Helical" evidence="1">
    <location>
        <begin position="160"/>
        <end position="185"/>
    </location>
</feature>
<reference evidence="3" key="1">
    <citation type="journal article" date="2019" name="Int. J. Syst. Evol. Microbiol.">
        <title>The Global Catalogue of Microorganisms (GCM) 10K type strain sequencing project: providing services to taxonomists for standard genome sequencing and annotation.</title>
        <authorList>
            <consortium name="The Broad Institute Genomics Platform"/>
            <consortium name="The Broad Institute Genome Sequencing Center for Infectious Disease"/>
            <person name="Wu L."/>
            <person name="Ma J."/>
        </authorList>
    </citation>
    <scope>NUCLEOTIDE SEQUENCE [LARGE SCALE GENOMIC DNA]</scope>
    <source>
        <strain evidence="3">KCTC 52344</strain>
    </source>
</reference>
<dbReference type="RefSeq" id="WP_340233384.1">
    <property type="nucleotide sequence ID" value="NZ_JBBEWC010000001.1"/>
</dbReference>